<proteinExistence type="predicted"/>
<feature type="chain" id="PRO_5039912254" description="Secreted protein" evidence="1">
    <location>
        <begin position="27"/>
        <end position="68"/>
    </location>
</feature>
<dbReference type="Proteomes" id="UP000215914">
    <property type="component" value="Unassembled WGS sequence"/>
</dbReference>
<name>A0A9K3IAE7_HELAN</name>
<reference evidence="2" key="2">
    <citation type="submission" date="2020-06" db="EMBL/GenBank/DDBJ databases">
        <title>Helianthus annuus Genome sequencing and assembly Release 2.</title>
        <authorList>
            <person name="Gouzy J."/>
            <person name="Langlade N."/>
            <person name="Munos S."/>
        </authorList>
    </citation>
    <scope>NUCLEOTIDE SEQUENCE</scope>
    <source>
        <tissue evidence="2">Leaves</tissue>
    </source>
</reference>
<evidence type="ECO:0000256" key="1">
    <source>
        <dbReference type="SAM" id="SignalP"/>
    </source>
</evidence>
<reference evidence="2" key="1">
    <citation type="journal article" date="2017" name="Nature">
        <title>The sunflower genome provides insights into oil metabolism, flowering and Asterid evolution.</title>
        <authorList>
            <person name="Badouin H."/>
            <person name="Gouzy J."/>
            <person name="Grassa C.J."/>
            <person name="Murat F."/>
            <person name="Staton S.E."/>
            <person name="Cottret L."/>
            <person name="Lelandais-Briere C."/>
            <person name="Owens G.L."/>
            <person name="Carrere S."/>
            <person name="Mayjonade B."/>
            <person name="Legrand L."/>
            <person name="Gill N."/>
            <person name="Kane N.C."/>
            <person name="Bowers J.E."/>
            <person name="Hubner S."/>
            <person name="Bellec A."/>
            <person name="Berard A."/>
            <person name="Berges H."/>
            <person name="Blanchet N."/>
            <person name="Boniface M.C."/>
            <person name="Brunel D."/>
            <person name="Catrice O."/>
            <person name="Chaidir N."/>
            <person name="Claudel C."/>
            <person name="Donnadieu C."/>
            <person name="Faraut T."/>
            <person name="Fievet G."/>
            <person name="Helmstetter N."/>
            <person name="King M."/>
            <person name="Knapp S.J."/>
            <person name="Lai Z."/>
            <person name="Le Paslier M.C."/>
            <person name="Lippi Y."/>
            <person name="Lorenzon L."/>
            <person name="Mandel J.R."/>
            <person name="Marage G."/>
            <person name="Marchand G."/>
            <person name="Marquand E."/>
            <person name="Bret-Mestries E."/>
            <person name="Morien E."/>
            <person name="Nambeesan S."/>
            <person name="Nguyen T."/>
            <person name="Pegot-Espagnet P."/>
            <person name="Pouilly N."/>
            <person name="Raftis F."/>
            <person name="Sallet E."/>
            <person name="Schiex T."/>
            <person name="Thomas J."/>
            <person name="Vandecasteele C."/>
            <person name="Vares D."/>
            <person name="Vear F."/>
            <person name="Vautrin S."/>
            <person name="Crespi M."/>
            <person name="Mangin B."/>
            <person name="Burke J.M."/>
            <person name="Salse J."/>
            <person name="Munos S."/>
            <person name="Vincourt P."/>
            <person name="Rieseberg L.H."/>
            <person name="Langlade N.B."/>
        </authorList>
    </citation>
    <scope>NUCLEOTIDE SEQUENCE</scope>
    <source>
        <tissue evidence="2">Leaves</tissue>
    </source>
</reference>
<evidence type="ECO:0008006" key="4">
    <source>
        <dbReference type="Google" id="ProtNLM"/>
    </source>
</evidence>
<dbReference type="EMBL" id="MNCJ02000324">
    <property type="protein sequence ID" value="KAF5792856.1"/>
    <property type="molecule type" value="Genomic_DNA"/>
</dbReference>
<comment type="caution">
    <text evidence="2">The sequence shown here is derived from an EMBL/GenBank/DDBJ whole genome shotgun (WGS) entry which is preliminary data.</text>
</comment>
<accession>A0A9K3IAE7</accession>
<dbReference type="Gramene" id="mRNA:HanXRQr2_Chr09g0410741">
    <property type="protein sequence ID" value="CDS:HanXRQr2_Chr09g0410741.1"/>
    <property type="gene ID" value="HanXRQr2_Chr09g0410741"/>
</dbReference>
<dbReference type="AlphaFoldDB" id="A0A9K3IAE7"/>
<organism evidence="2 3">
    <name type="scientific">Helianthus annuus</name>
    <name type="common">Common sunflower</name>
    <dbReference type="NCBI Taxonomy" id="4232"/>
    <lineage>
        <taxon>Eukaryota</taxon>
        <taxon>Viridiplantae</taxon>
        <taxon>Streptophyta</taxon>
        <taxon>Embryophyta</taxon>
        <taxon>Tracheophyta</taxon>
        <taxon>Spermatophyta</taxon>
        <taxon>Magnoliopsida</taxon>
        <taxon>eudicotyledons</taxon>
        <taxon>Gunneridae</taxon>
        <taxon>Pentapetalae</taxon>
        <taxon>asterids</taxon>
        <taxon>campanulids</taxon>
        <taxon>Asterales</taxon>
        <taxon>Asteraceae</taxon>
        <taxon>Asteroideae</taxon>
        <taxon>Heliantheae alliance</taxon>
        <taxon>Heliantheae</taxon>
        <taxon>Helianthus</taxon>
    </lineage>
</organism>
<sequence length="68" mass="7676">MAASALHRFVRHTLIFLFCSIPHSSAVAALSFFVKPGFDAILLVWSFVFSNCTYRFSIDFHTSIENSC</sequence>
<protein>
    <recommendedName>
        <fullName evidence="4">Secreted protein</fullName>
    </recommendedName>
</protein>
<feature type="signal peptide" evidence="1">
    <location>
        <begin position="1"/>
        <end position="26"/>
    </location>
</feature>
<evidence type="ECO:0000313" key="2">
    <source>
        <dbReference type="EMBL" id="KAF5792856.1"/>
    </source>
</evidence>
<keyword evidence="3" id="KW-1185">Reference proteome</keyword>
<evidence type="ECO:0000313" key="3">
    <source>
        <dbReference type="Proteomes" id="UP000215914"/>
    </source>
</evidence>
<gene>
    <name evidence="2" type="ORF">HanXRQr2_Chr09g0410741</name>
</gene>
<keyword evidence="1" id="KW-0732">Signal</keyword>